<keyword evidence="1" id="KW-0560">Oxidoreductase</keyword>
<dbReference type="AlphaFoldDB" id="A0AAV9ZL37"/>
<accession>A0AAV9ZL37</accession>
<dbReference type="PROSITE" id="PS51471">
    <property type="entry name" value="FE2OG_OXY"/>
    <property type="match status" value="1"/>
</dbReference>
<evidence type="ECO:0000313" key="3">
    <source>
        <dbReference type="EMBL" id="KAK6984880.1"/>
    </source>
</evidence>
<dbReference type="GO" id="GO:0051213">
    <property type="term" value="F:dioxygenase activity"/>
    <property type="evidence" value="ECO:0007669"/>
    <property type="project" value="UniProtKB-KW"/>
</dbReference>
<dbReference type="InterPro" id="IPR005123">
    <property type="entry name" value="Oxoglu/Fe-dep_dioxygenase_dom"/>
</dbReference>
<protein>
    <submittedName>
        <fullName evidence="3">Fe2OG dioxygenase domain-containing protein</fullName>
    </submittedName>
</protein>
<dbReference type="PANTHER" id="PTHR33099:SF14">
    <property type="entry name" value="PROLYL 4-HYDROXYLASE ALPHA SUBUNIT FE(2+) 2OG DIOXYGENASE DOMAIN-CONTAINING PROTEIN"/>
    <property type="match status" value="1"/>
</dbReference>
<dbReference type="GO" id="GO:0046872">
    <property type="term" value="F:metal ion binding"/>
    <property type="evidence" value="ECO:0007669"/>
    <property type="project" value="UniProtKB-KW"/>
</dbReference>
<dbReference type="PANTHER" id="PTHR33099">
    <property type="entry name" value="FE2OG DIOXYGENASE DOMAIN-CONTAINING PROTEIN"/>
    <property type="match status" value="1"/>
</dbReference>
<reference evidence="3 4" key="1">
    <citation type="journal article" date="2024" name="J Genomics">
        <title>Draft genome sequencing and assembly of Favolaschia claudopus CIRM-BRFM 2984 isolated from oak limbs.</title>
        <authorList>
            <person name="Navarro D."/>
            <person name="Drula E."/>
            <person name="Chaduli D."/>
            <person name="Cazenave R."/>
            <person name="Ahrendt S."/>
            <person name="Wang J."/>
            <person name="Lipzen A."/>
            <person name="Daum C."/>
            <person name="Barry K."/>
            <person name="Grigoriev I.V."/>
            <person name="Favel A."/>
            <person name="Rosso M.N."/>
            <person name="Martin F."/>
        </authorList>
    </citation>
    <scope>NUCLEOTIDE SEQUENCE [LARGE SCALE GENOMIC DNA]</scope>
    <source>
        <strain evidence="3 4">CIRM-BRFM 2984</strain>
    </source>
</reference>
<feature type="domain" description="Fe2OG dioxygenase" evidence="2">
    <location>
        <begin position="137"/>
        <end position="242"/>
    </location>
</feature>
<evidence type="ECO:0000259" key="2">
    <source>
        <dbReference type="PROSITE" id="PS51471"/>
    </source>
</evidence>
<comment type="caution">
    <text evidence="3">The sequence shown here is derived from an EMBL/GenBank/DDBJ whole genome shotgun (WGS) entry which is preliminary data.</text>
</comment>
<keyword evidence="4" id="KW-1185">Reference proteome</keyword>
<keyword evidence="1" id="KW-0408">Iron</keyword>
<evidence type="ECO:0000313" key="4">
    <source>
        <dbReference type="Proteomes" id="UP001362999"/>
    </source>
</evidence>
<keyword evidence="1" id="KW-0479">Metal-binding</keyword>
<dbReference type="Gene3D" id="2.60.120.620">
    <property type="entry name" value="q2cbj1_9rhob like domain"/>
    <property type="match status" value="1"/>
</dbReference>
<name>A0AAV9ZL37_9AGAR</name>
<dbReference type="Proteomes" id="UP001362999">
    <property type="component" value="Unassembled WGS sequence"/>
</dbReference>
<proteinExistence type="inferred from homology"/>
<comment type="similarity">
    <text evidence="1">Belongs to the iron/ascorbate-dependent oxidoreductase family.</text>
</comment>
<dbReference type="EMBL" id="JAWWNJ010000134">
    <property type="protein sequence ID" value="KAK6984880.1"/>
    <property type="molecule type" value="Genomic_DNA"/>
</dbReference>
<sequence>MLTPDPEPATPEPTSDQTIAESLEILRNAIQKQVPYIGGVHPVKAEALVVYYDVEGERPRRIDLGNAWDNDLHDLANACQKATFGLNQADVLDETYRKAGKMDLDKFASRLDILSSGLLTAIKQDILQGQDLNAEDKILIPELYKLNVYGPGSFFKAHKDTPRGDDMLGSLVVIFPTSHQGGGLTLEHDGAAWTFDSASELAAANNKPVVAYVAFYSDVTHAVAPVVSGHRVTLTYNLFLRDERPKAPYSVVRVVPSHNPDRVFEDTLRTLLANSNFLPNGGFLAFGLSHQYPMPSEPEGLGWDRKNHHIIYPPSRLPPLLKLLKGSDARIRAASERVGLQTHVKLLYDSGEKYHSPGNDVLVDDVLNMNEVYDEDGGLMEDIERYGVMLERDEERMSDFRAKRGRRMEEKAGQKKEQVQKTAVQWVTKISELNRASSHYVAYGNEASVGHIYGNAGLFVEVPAFDTGVRTLGERD</sequence>
<organism evidence="3 4">
    <name type="scientific">Favolaschia claudopus</name>
    <dbReference type="NCBI Taxonomy" id="2862362"/>
    <lineage>
        <taxon>Eukaryota</taxon>
        <taxon>Fungi</taxon>
        <taxon>Dikarya</taxon>
        <taxon>Basidiomycota</taxon>
        <taxon>Agaricomycotina</taxon>
        <taxon>Agaricomycetes</taxon>
        <taxon>Agaricomycetidae</taxon>
        <taxon>Agaricales</taxon>
        <taxon>Marasmiineae</taxon>
        <taxon>Mycenaceae</taxon>
        <taxon>Favolaschia</taxon>
    </lineage>
</organism>
<keyword evidence="3" id="KW-0223">Dioxygenase</keyword>
<dbReference type="InterPro" id="IPR044862">
    <property type="entry name" value="Pro_4_hyd_alph_FE2OG_OXY"/>
</dbReference>
<gene>
    <name evidence="3" type="ORF">R3P38DRAFT_341981</name>
</gene>
<dbReference type="Pfam" id="PF13640">
    <property type="entry name" value="2OG-FeII_Oxy_3"/>
    <property type="match status" value="1"/>
</dbReference>
<evidence type="ECO:0000256" key="1">
    <source>
        <dbReference type="RuleBase" id="RU003682"/>
    </source>
</evidence>